<reference evidence="2 3" key="1">
    <citation type="submission" date="2017-06" db="EMBL/GenBank/DDBJ databases">
        <authorList>
            <consortium name="Pathogen Informatics"/>
        </authorList>
    </citation>
    <scope>NUCLEOTIDE SEQUENCE [LARGE SCALE GENOMIC DNA]</scope>
    <source>
        <strain evidence="2 3">NCTC13839</strain>
    </source>
</reference>
<gene>
    <name evidence="2" type="ORF">SAMEA4384403_02432</name>
</gene>
<proteinExistence type="predicted"/>
<evidence type="ECO:0000259" key="1">
    <source>
        <dbReference type="Pfam" id="PF13349"/>
    </source>
</evidence>
<sequence>MKKLLWILFSLGLILFIVFGALTFVEVQKISENTHKKTVLNKTYQDKIKHINVNAVDAAVTIKKGKDFNVKAIKSNADFKVKSEVRKDTLNIGVKMQDPIINLNVFNNKYNKIVITVPQEMDSTFVMTDTGEINVKDLKSKKTTFHVDTGSIDLTDSKLGKLEINADTGNILTSHTQFTNGNIEADTSSVKLNDAPADIPLNIKTDTGSIKIKYNHSPKNTLLDIQQDTGKAQININALKNKRVGSGDNLVKIESDVGSVQID</sequence>
<dbReference type="Proteomes" id="UP000242084">
    <property type="component" value="Chromosome 1"/>
</dbReference>
<evidence type="ECO:0000313" key="3">
    <source>
        <dbReference type="Proteomes" id="UP000242084"/>
    </source>
</evidence>
<dbReference type="EMBL" id="LT906462">
    <property type="protein sequence ID" value="SNV81308.1"/>
    <property type="molecule type" value="Genomic_DNA"/>
</dbReference>
<name>A0A240AEH9_9STAP</name>
<dbReference type="OrthoDB" id="2414064at2"/>
<dbReference type="RefSeq" id="WP_095089924.1">
    <property type="nucleotide sequence ID" value="NZ_BMDM01000010.1"/>
</dbReference>
<protein>
    <submittedName>
        <fullName evidence="2">Exported protein</fullName>
    </submittedName>
</protein>
<dbReference type="KEGG" id="sste:SAMEA4384403_2432"/>
<accession>A0A240AEH9</accession>
<feature type="domain" description="DUF4097" evidence="1">
    <location>
        <begin position="48"/>
        <end position="237"/>
    </location>
</feature>
<organism evidence="2 3">
    <name type="scientific">Mammaliicoccus stepanovicii</name>
    <dbReference type="NCBI Taxonomy" id="643214"/>
    <lineage>
        <taxon>Bacteria</taxon>
        <taxon>Bacillati</taxon>
        <taxon>Bacillota</taxon>
        <taxon>Bacilli</taxon>
        <taxon>Bacillales</taxon>
        <taxon>Staphylococcaceae</taxon>
        <taxon>Mammaliicoccus</taxon>
    </lineage>
</organism>
<dbReference type="InterPro" id="IPR025164">
    <property type="entry name" value="Toastrack_DUF4097"/>
</dbReference>
<dbReference type="Pfam" id="PF13349">
    <property type="entry name" value="DUF4097"/>
    <property type="match status" value="1"/>
</dbReference>
<keyword evidence="3" id="KW-1185">Reference proteome</keyword>
<dbReference type="AlphaFoldDB" id="A0A240AEH9"/>
<evidence type="ECO:0000313" key="2">
    <source>
        <dbReference type="EMBL" id="SNV81308.1"/>
    </source>
</evidence>